<comment type="subunit">
    <text evidence="2">Interacts transiently with the RNA polymerase catalytic core formed by RpoA, RpoB, RpoC and RpoZ (2 alpha, 1 beta, 1 beta' and 1 omega subunit) to form the RNA polymerase holoenzyme that can initiate transcription.</text>
</comment>
<dbReference type="Proteomes" id="UP001225605">
    <property type="component" value="Unassembled WGS sequence"/>
</dbReference>
<accession>A0ABU0XAU1</accession>
<feature type="compositionally biased region" description="Basic and acidic residues" evidence="6">
    <location>
        <begin position="53"/>
        <end position="64"/>
    </location>
</feature>
<proteinExistence type="inferred from homology"/>
<organism evidence="9 10">
    <name type="scientific">Saccharothrix yanglingensis</name>
    <dbReference type="NCBI Taxonomy" id="659496"/>
    <lineage>
        <taxon>Bacteria</taxon>
        <taxon>Bacillati</taxon>
        <taxon>Actinomycetota</taxon>
        <taxon>Actinomycetes</taxon>
        <taxon>Pseudonocardiales</taxon>
        <taxon>Pseudonocardiaceae</taxon>
        <taxon>Saccharothrix</taxon>
    </lineage>
</organism>
<dbReference type="Gene3D" id="1.10.10.10">
    <property type="entry name" value="Winged helix-like DNA-binding domain superfamily/Winged helix DNA-binding domain"/>
    <property type="match status" value="1"/>
</dbReference>
<name>A0ABU0XAU1_9PSEU</name>
<dbReference type="InterPro" id="IPR032710">
    <property type="entry name" value="NTF2-like_dom_sf"/>
</dbReference>
<evidence type="ECO:0000256" key="5">
    <source>
        <dbReference type="ARBA" id="ARBA00023163"/>
    </source>
</evidence>
<dbReference type="InterPro" id="IPR013325">
    <property type="entry name" value="RNA_pol_sigma_r2"/>
</dbReference>
<feature type="region of interest" description="Disordered" evidence="6">
    <location>
        <begin position="1"/>
        <end position="135"/>
    </location>
</feature>
<evidence type="ECO:0000256" key="2">
    <source>
        <dbReference type="ARBA" id="ARBA00011344"/>
    </source>
</evidence>
<reference evidence="9 10" key="1">
    <citation type="submission" date="2017-06" db="EMBL/GenBank/DDBJ databases">
        <title>Cultured bacterium strain Saccharothrix yanglingensis Hhs.015.</title>
        <authorList>
            <person name="Xia Y."/>
        </authorList>
    </citation>
    <scope>NUCLEOTIDE SEQUENCE [LARGE SCALE GENOMIC DNA]</scope>
    <source>
        <strain evidence="9 10">Hhs.015</strain>
    </source>
</reference>
<protein>
    <recommendedName>
        <fullName evidence="11">Sigma-70 family RNA polymerase sigma factor</fullName>
    </recommendedName>
</protein>
<dbReference type="PANTHER" id="PTHR30173:SF43">
    <property type="entry name" value="ECF RNA POLYMERASE SIGMA FACTOR SIGI-RELATED"/>
    <property type="match status" value="1"/>
</dbReference>
<sequence>MDVRTHDEDRGCGRHRRGRAEGRRGGGAGRARGRRAQPCGRGRPDHRRGPGRGADRVRGGDRRVQHGGVDAGGGRAVLRRRHDAPARRVGPRRGPAPGGAVDRRRGRGRPGLLLRQAPPGGAGHRRDGAVDGAAGHPVLRVRRPGAGERRGAGGAGARDVVAAGVHGRGRGPAGRIGRGRAAGVRHADRRSRADHARRHGPPPGRAARWRADRRGGRGRTGRARHRWPRAAGRVPGGRADVRRVPGLGAAVTGPVADRQAELAAEYTRVRQRLVGVAYSLVGTVAEAQDVVSDSWLRLVEADAREPVRDVEAWAVVAVARRAVDVLRSARVRREEYVGPWLPEPVVDADPADRVTLDESVSFALMVVLETLTPAERTTWVLHEVFGVPFPEIAAIVGRTPAAVRQLAVRARAHVSAGAPRVDVATAEHRRATSTFLRAVADGDLSALLTVLDPDVVLTSDGGGIPGVARRPVRGPDHVGRFLLGVRRKMAPGERLVPVVVNGGPGFAVTTGPTTRFVGAVTLAGGRVRRVDIVVAPAKLPSALEVG</sequence>
<evidence type="ECO:0000256" key="3">
    <source>
        <dbReference type="ARBA" id="ARBA00023015"/>
    </source>
</evidence>
<gene>
    <name evidence="9" type="ORF">CKY47_36135</name>
</gene>
<keyword evidence="5" id="KW-0804">Transcription</keyword>
<feature type="domain" description="RNA polymerase sigma-70 region 2" evidence="7">
    <location>
        <begin position="266"/>
        <end position="330"/>
    </location>
</feature>
<comment type="similarity">
    <text evidence="1">Belongs to the sigma-70 factor family. ECF subfamily.</text>
</comment>
<dbReference type="Pfam" id="PF08281">
    <property type="entry name" value="Sigma70_r4_2"/>
    <property type="match status" value="1"/>
</dbReference>
<dbReference type="InterPro" id="IPR052704">
    <property type="entry name" value="ECF_Sigma-70_Domain"/>
</dbReference>
<evidence type="ECO:0008006" key="11">
    <source>
        <dbReference type="Google" id="ProtNLM"/>
    </source>
</evidence>
<evidence type="ECO:0000256" key="1">
    <source>
        <dbReference type="ARBA" id="ARBA00010641"/>
    </source>
</evidence>
<evidence type="ECO:0000256" key="4">
    <source>
        <dbReference type="ARBA" id="ARBA00023082"/>
    </source>
</evidence>
<dbReference type="InterPro" id="IPR036388">
    <property type="entry name" value="WH-like_DNA-bd_sf"/>
</dbReference>
<dbReference type="Gene3D" id="3.10.450.50">
    <property type="match status" value="1"/>
</dbReference>
<dbReference type="Gene3D" id="1.10.1740.10">
    <property type="match status" value="1"/>
</dbReference>
<keyword evidence="3" id="KW-0805">Transcription regulation</keyword>
<dbReference type="SUPFAM" id="SSF88946">
    <property type="entry name" value="Sigma2 domain of RNA polymerase sigma factors"/>
    <property type="match status" value="1"/>
</dbReference>
<evidence type="ECO:0000259" key="8">
    <source>
        <dbReference type="Pfam" id="PF08281"/>
    </source>
</evidence>
<feature type="domain" description="RNA polymerase sigma factor 70 region 4 type 2" evidence="8">
    <location>
        <begin position="363"/>
        <end position="413"/>
    </location>
</feature>
<evidence type="ECO:0000313" key="10">
    <source>
        <dbReference type="Proteomes" id="UP001225605"/>
    </source>
</evidence>
<dbReference type="NCBIfam" id="NF007214">
    <property type="entry name" value="PRK09636.1"/>
    <property type="match status" value="1"/>
</dbReference>
<feature type="compositionally biased region" description="Basic and acidic residues" evidence="6">
    <location>
        <begin position="1"/>
        <end position="12"/>
    </location>
</feature>
<evidence type="ECO:0000259" key="7">
    <source>
        <dbReference type="Pfam" id="PF04542"/>
    </source>
</evidence>
<dbReference type="InterPro" id="IPR007627">
    <property type="entry name" value="RNA_pol_sigma70_r2"/>
</dbReference>
<dbReference type="EMBL" id="NSDM01000036">
    <property type="protein sequence ID" value="MDQ2589261.1"/>
    <property type="molecule type" value="Genomic_DNA"/>
</dbReference>
<dbReference type="InterPro" id="IPR013249">
    <property type="entry name" value="RNA_pol_sigma70_r4_t2"/>
</dbReference>
<dbReference type="Pfam" id="PF04542">
    <property type="entry name" value="Sigma70_r2"/>
    <property type="match status" value="1"/>
</dbReference>
<comment type="caution">
    <text evidence="9">The sequence shown here is derived from an EMBL/GenBank/DDBJ whole genome shotgun (WGS) entry which is preliminary data.</text>
</comment>
<keyword evidence="4" id="KW-0731">Sigma factor</keyword>
<evidence type="ECO:0000313" key="9">
    <source>
        <dbReference type="EMBL" id="MDQ2589261.1"/>
    </source>
</evidence>
<dbReference type="SUPFAM" id="SSF54427">
    <property type="entry name" value="NTF2-like"/>
    <property type="match status" value="1"/>
</dbReference>
<evidence type="ECO:0000256" key="6">
    <source>
        <dbReference type="SAM" id="MobiDB-lite"/>
    </source>
</evidence>
<dbReference type="InterPro" id="IPR013324">
    <property type="entry name" value="RNA_pol_sigma_r3/r4-like"/>
</dbReference>
<feature type="compositionally biased region" description="Low complexity" evidence="6">
    <location>
        <begin position="110"/>
        <end position="119"/>
    </location>
</feature>
<feature type="region of interest" description="Disordered" evidence="6">
    <location>
        <begin position="165"/>
        <end position="224"/>
    </location>
</feature>
<dbReference type="SUPFAM" id="SSF88659">
    <property type="entry name" value="Sigma3 and sigma4 domains of RNA polymerase sigma factors"/>
    <property type="match status" value="1"/>
</dbReference>
<dbReference type="PANTHER" id="PTHR30173">
    <property type="entry name" value="SIGMA 19 FACTOR"/>
    <property type="match status" value="1"/>
</dbReference>
<keyword evidence="10" id="KW-1185">Reference proteome</keyword>